<dbReference type="AlphaFoldDB" id="A0A6N8JB32"/>
<gene>
    <name evidence="1" type="ORF">GO495_13900</name>
</gene>
<sequence length="61" mass="6543">MNISGNETTGLDIRQEIAGRAMEAIISGAYANNTIVTPKEAAKLAFDFAEAFIAENNKRLA</sequence>
<accession>A0A6N8JB32</accession>
<keyword evidence="2" id="KW-1185">Reference proteome</keyword>
<dbReference type="OrthoDB" id="9860820at2"/>
<organism evidence="1 2">
    <name type="scientific">Chitinophaga oryziterrae</name>
    <dbReference type="NCBI Taxonomy" id="1031224"/>
    <lineage>
        <taxon>Bacteria</taxon>
        <taxon>Pseudomonadati</taxon>
        <taxon>Bacteroidota</taxon>
        <taxon>Chitinophagia</taxon>
        <taxon>Chitinophagales</taxon>
        <taxon>Chitinophagaceae</taxon>
        <taxon>Chitinophaga</taxon>
    </lineage>
</organism>
<evidence type="ECO:0000313" key="2">
    <source>
        <dbReference type="Proteomes" id="UP000468388"/>
    </source>
</evidence>
<dbReference type="Proteomes" id="UP000468388">
    <property type="component" value="Unassembled WGS sequence"/>
</dbReference>
<dbReference type="EMBL" id="WRXO01000003">
    <property type="protein sequence ID" value="MVT41678.1"/>
    <property type="molecule type" value="Genomic_DNA"/>
</dbReference>
<reference evidence="1 2" key="1">
    <citation type="submission" date="2019-12" db="EMBL/GenBank/DDBJ databases">
        <title>The draft genomic sequence of strain Chitinophaga oryziterrae JCM 16595.</title>
        <authorList>
            <person name="Zhang X."/>
        </authorList>
    </citation>
    <scope>NUCLEOTIDE SEQUENCE [LARGE SCALE GENOMIC DNA]</scope>
    <source>
        <strain evidence="1 2">JCM 16595</strain>
    </source>
</reference>
<proteinExistence type="predicted"/>
<dbReference type="RefSeq" id="WP_157300309.1">
    <property type="nucleotide sequence ID" value="NZ_BAAAZB010000006.1"/>
</dbReference>
<evidence type="ECO:0000313" key="1">
    <source>
        <dbReference type="EMBL" id="MVT41678.1"/>
    </source>
</evidence>
<protein>
    <submittedName>
        <fullName evidence="1">Uncharacterized protein</fullName>
    </submittedName>
</protein>
<name>A0A6N8JB32_9BACT</name>
<comment type="caution">
    <text evidence="1">The sequence shown here is derived from an EMBL/GenBank/DDBJ whole genome shotgun (WGS) entry which is preliminary data.</text>
</comment>